<evidence type="ECO:0000313" key="7">
    <source>
        <dbReference type="Proteomes" id="UP001209553"/>
    </source>
</evidence>
<evidence type="ECO:0000256" key="1">
    <source>
        <dbReference type="ARBA" id="ARBA00005417"/>
    </source>
</evidence>
<dbReference type="InterPro" id="IPR027417">
    <property type="entry name" value="P-loop_NTPase"/>
</dbReference>
<dbReference type="EMBL" id="JAOPKZ010000016">
    <property type="protein sequence ID" value="MCU5746907.1"/>
    <property type="molecule type" value="Genomic_DNA"/>
</dbReference>
<dbReference type="InterPro" id="IPR003439">
    <property type="entry name" value="ABC_transporter-like_ATP-bd"/>
</dbReference>
<dbReference type="PANTHER" id="PTHR42734">
    <property type="entry name" value="METAL TRANSPORT SYSTEM ATP-BINDING PROTEIN TM_0124-RELATED"/>
    <property type="match status" value="1"/>
</dbReference>
<keyword evidence="3" id="KW-0547">Nucleotide-binding</keyword>
<keyword evidence="4 6" id="KW-0067">ATP-binding</keyword>
<dbReference type="Gene3D" id="3.40.50.300">
    <property type="entry name" value="P-loop containing nucleotide triphosphate hydrolases"/>
    <property type="match status" value="1"/>
</dbReference>
<dbReference type="PANTHER" id="PTHR42734:SF5">
    <property type="entry name" value="IRON TRANSPORT SYSTEM ATP-BINDING PROTEIN HI_0361-RELATED"/>
    <property type="match status" value="1"/>
</dbReference>
<dbReference type="InterPro" id="IPR017871">
    <property type="entry name" value="ABC_transporter-like_CS"/>
</dbReference>
<sequence>MLEVEDLNLRLGNKHVLQHINFSIPLKGEIIGIMGPNGAGKSSLIKSLIGEFKATGRTQLRHKSTTSQLKQITYIPQKAHIDIDFPINVEEVIISGAYQDIGWFKWITPKVKAKLELLLEDLEISSLRKRQLSQLSGGQMQRVLIARALMSDSALYLLDEPFVGIDFLSEQLIIKKIRQLKLENKLVLIVHHDFSKAGDYFDRIMLLNKRLRYFGPSDKATDPEILNDIFLNQAG</sequence>
<comment type="caution">
    <text evidence="6">The sequence shown here is derived from an EMBL/GenBank/DDBJ whole genome shotgun (WGS) entry which is preliminary data.</text>
</comment>
<dbReference type="SUPFAM" id="SSF52540">
    <property type="entry name" value="P-loop containing nucleoside triphosphate hydrolases"/>
    <property type="match status" value="1"/>
</dbReference>
<organism evidence="6 7">
    <name type="scientific">Staphylococcus marylandisciuri</name>
    <dbReference type="NCBI Taxonomy" id="2981529"/>
    <lineage>
        <taxon>Bacteria</taxon>
        <taxon>Bacillati</taxon>
        <taxon>Bacillota</taxon>
        <taxon>Bacilli</taxon>
        <taxon>Bacillales</taxon>
        <taxon>Staphylococcaceae</taxon>
        <taxon>Staphylococcus</taxon>
    </lineage>
</organism>
<feature type="domain" description="ABC transporter" evidence="5">
    <location>
        <begin position="2"/>
        <end position="234"/>
    </location>
</feature>
<evidence type="ECO:0000313" key="6">
    <source>
        <dbReference type="EMBL" id="MCU5746907.1"/>
    </source>
</evidence>
<gene>
    <name evidence="6" type="ORF">N9R04_09480</name>
</gene>
<reference evidence="6 7" key="1">
    <citation type="journal article" date="2023" name="Int. J. Syst. Evol. Microbiol.">
        <title>Streptococcus sciuri sp. nov., Staphylococcus marylandisciuri sp. nov. and Staphylococcus americanisciuri sp. nov., isolated from faeces of eastern grey squirrel (Sciurus carolinensis).</title>
        <authorList>
            <person name="Volokhov D.V."/>
            <person name="Zagorodnyaya T.A."/>
            <person name="Furtak V.A."/>
            <person name="Nattanmai G."/>
            <person name="Randall L."/>
            <person name="Jose S."/>
            <person name="Gao Y."/>
            <person name="Eisenberg T."/>
            <person name="Delmonte P."/>
            <person name="Blom J."/>
            <person name="Mitchell K.K."/>
        </authorList>
    </citation>
    <scope>NUCLEOTIDE SEQUENCE [LARGE SCALE GENOMIC DNA]</scope>
    <source>
        <strain evidence="6 7">SQ8-PEA</strain>
    </source>
</reference>
<protein>
    <submittedName>
        <fullName evidence="6">Metal ABC transporter ATP-binding protein</fullName>
    </submittedName>
</protein>
<accession>A0ABT2QSJ8</accession>
<dbReference type="InterPro" id="IPR003593">
    <property type="entry name" value="AAA+_ATPase"/>
</dbReference>
<proteinExistence type="inferred from homology"/>
<evidence type="ECO:0000256" key="4">
    <source>
        <dbReference type="ARBA" id="ARBA00022840"/>
    </source>
</evidence>
<keyword evidence="2" id="KW-0813">Transport</keyword>
<name>A0ABT2QSJ8_9STAP</name>
<dbReference type="SMART" id="SM00382">
    <property type="entry name" value="AAA"/>
    <property type="match status" value="1"/>
</dbReference>
<evidence type="ECO:0000256" key="2">
    <source>
        <dbReference type="ARBA" id="ARBA00022448"/>
    </source>
</evidence>
<evidence type="ECO:0000256" key="3">
    <source>
        <dbReference type="ARBA" id="ARBA00022741"/>
    </source>
</evidence>
<dbReference type="InterPro" id="IPR050153">
    <property type="entry name" value="Metal_Ion_Import_ABC"/>
</dbReference>
<dbReference type="GO" id="GO:0005524">
    <property type="term" value="F:ATP binding"/>
    <property type="evidence" value="ECO:0007669"/>
    <property type="project" value="UniProtKB-KW"/>
</dbReference>
<comment type="similarity">
    <text evidence="1">Belongs to the ABC transporter superfamily.</text>
</comment>
<dbReference type="CDD" id="cd03235">
    <property type="entry name" value="ABC_Metallic_Cations"/>
    <property type="match status" value="1"/>
</dbReference>
<evidence type="ECO:0000259" key="5">
    <source>
        <dbReference type="PROSITE" id="PS50893"/>
    </source>
</evidence>
<dbReference type="RefSeq" id="WP_262856601.1">
    <property type="nucleotide sequence ID" value="NZ_JAOPKZ010000016.1"/>
</dbReference>
<dbReference type="PROSITE" id="PS50893">
    <property type="entry name" value="ABC_TRANSPORTER_2"/>
    <property type="match status" value="1"/>
</dbReference>
<keyword evidence="7" id="KW-1185">Reference proteome</keyword>
<dbReference type="Pfam" id="PF00005">
    <property type="entry name" value="ABC_tran"/>
    <property type="match status" value="1"/>
</dbReference>
<dbReference type="Proteomes" id="UP001209553">
    <property type="component" value="Unassembled WGS sequence"/>
</dbReference>
<dbReference type="PROSITE" id="PS00211">
    <property type="entry name" value="ABC_TRANSPORTER_1"/>
    <property type="match status" value="1"/>
</dbReference>